<keyword evidence="2" id="KW-1185">Reference proteome</keyword>
<evidence type="ECO:0000313" key="2">
    <source>
        <dbReference type="Proteomes" id="UP000276588"/>
    </source>
</evidence>
<dbReference type="AlphaFoldDB" id="A0A3A6PNF9"/>
<proteinExistence type="predicted"/>
<sequence>MPEQVAELFVRLAELAAAAGAAPEDGSGIDGVWTTTVPAPNRESDWNVAMNCDTGAEHTIEDFPAQGDTPSLRAGSVTVWLGTVPAGVCTPFSGTVVVQETLDGPTSIEDELIADIEQQIEAVDADREEALPTTGGEPP</sequence>
<dbReference type="EMBL" id="QKNY01000010">
    <property type="protein sequence ID" value="RJX43087.1"/>
    <property type="molecule type" value="Genomic_DNA"/>
</dbReference>
<accession>A0A3A6PNF9</accession>
<dbReference type="OrthoDB" id="381031at2157"/>
<gene>
    <name evidence="1" type="ORF">DM826_07210</name>
</gene>
<dbReference type="RefSeq" id="WP_120102731.1">
    <property type="nucleotide sequence ID" value="NZ_QKNY01000010.1"/>
</dbReference>
<dbReference type="Proteomes" id="UP000276588">
    <property type="component" value="Unassembled WGS sequence"/>
</dbReference>
<organism evidence="1 2">
    <name type="scientific">Halonotius aquaticus</name>
    <dbReference type="NCBI Taxonomy" id="2216978"/>
    <lineage>
        <taxon>Archaea</taxon>
        <taxon>Methanobacteriati</taxon>
        <taxon>Methanobacteriota</taxon>
        <taxon>Stenosarchaea group</taxon>
        <taxon>Halobacteria</taxon>
        <taxon>Halobacteriales</taxon>
        <taxon>Haloferacaceae</taxon>
        <taxon>Halonotius</taxon>
    </lineage>
</organism>
<reference evidence="1 2" key="1">
    <citation type="submission" date="2018-06" db="EMBL/GenBank/DDBJ databases">
        <title>Halonotius sp. F13-13 a new haloarchaeeon isolated from a solar saltern from Isla Cristina, Huelva, Spain.</title>
        <authorList>
            <person name="Duran-Viseras A."/>
            <person name="Sanchez-Porro C."/>
            <person name="Ventosa A."/>
        </authorList>
    </citation>
    <scope>NUCLEOTIDE SEQUENCE [LARGE SCALE GENOMIC DNA]</scope>
    <source>
        <strain evidence="1 2">F13-13</strain>
    </source>
</reference>
<name>A0A3A6PNF9_9EURY</name>
<evidence type="ECO:0000313" key="1">
    <source>
        <dbReference type="EMBL" id="RJX43087.1"/>
    </source>
</evidence>
<comment type="caution">
    <text evidence="1">The sequence shown here is derived from an EMBL/GenBank/DDBJ whole genome shotgun (WGS) entry which is preliminary data.</text>
</comment>
<protein>
    <submittedName>
        <fullName evidence="1">Uncharacterized protein</fullName>
    </submittedName>
</protein>